<keyword evidence="2" id="KW-0812">Transmembrane</keyword>
<organism evidence="3 4">
    <name type="scientific">Actinoplanes auranticolor</name>
    <dbReference type="NCBI Taxonomy" id="47988"/>
    <lineage>
        <taxon>Bacteria</taxon>
        <taxon>Bacillati</taxon>
        <taxon>Actinomycetota</taxon>
        <taxon>Actinomycetes</taxon>
        <taxon>Micromonosporales</taxon>
        <taxon>Micromonosporaceae</taxon>
        <taxon>Actinoplanes</taxon>
    </lineage>
</organism>
<proteinExistence type="predicted"/>
<dbReference type="EMBL" id="BOQL01000048">
    <property type="protein sequence ID" value="GIM73930.1"/>
    <property type="molecule type" value="Genomic_DNA"/>
</dbReference>
<protein>
    <submittedName>
        <fullName evidence="3">Uncharacterized protein</fullName>
    </submittedName>
</protein>
<evidence type="ECO:0000313" key="4">
    <source>
        <dbReference type="Proteomes" id="UP000681340"/>
    </source>
</evidence>
<dbReference type="Proteomes" id="UP000681340">
    <property type="component" value="Unassembled WGS sequence"/>
</dbReference>
<keyword evidence="2" id="KW-1133">Transmembrane helix</keyword>
<keyword evidence="2" id="KW-0472">Membrane</keyword>
<reference evidence="3" key="1">
    <citation type="submission" date="2021-03" db="EMBL/GenBank/DDBJ databases">
        <title>Whole genome shotgun sequence of Actinoplanes auranticolor NBRC 12245.</title>
        <authorList>
            <person name="Komaki H."/>
            <person name="Tamura T."/>
        </authorList>
    </citation>
    <scope>NUCLEOTIDE SEQUENCE</scope>
    <source>
        <strain evidence="3">NBRC 12245</strain>
    </source>
</reference>
<evidence type="ECO:0000313" key="3">
    <source>
        <dbReference type="EMBL" id="GIM73930.1"/>
    </source>
</evidence>
<keyword evidence="4" id="KW-1185">Reference proteome</keyword>
<evidence type="ECO:0000256" key="1">
    <source>
        <dbReference type="SAM" id="MobiDB-lite"/>
    </source>
</evidence>
<evidence type="ECO:0000256" key="2">
    <source>
        <dbReference type="SAM" id="Phobius"/>
    </source>
</evidence>
<gene>
    <name evidence="3" type="ORF">Aau02nite_58330</name>
</gene>
<sequence>MNGRHGKRPPESAPGPDASDGRDWFEPRAAVTEPTQVLPLVSASPPRLPPPMVVARAVIVYQERPRRPWRLWVFTVALVALTVGVVLGQTAAFDPVYRPAAGAQTEPPPVVPSPSTLQQPWPEAAHRVTAPLGAVRTRRFEVAGASAVLRVRGVDLGENLLDIATTDRGAIPALTETEKSSRLELTPTGQAGTVGAEIQLNSKVAWTLKLAGGSSEQLIDMRTGGVAGIEVTGGTNQLVLQLPEPKGTVRISVSGTVGELIVRTAGGTPVRLRLRGGAKTATVAGPPRKAKAGATLTSPGWSAAKNRYDLVASDAVTSASWAAS</sequence>
<dbReference type="RefSeq" id="WP_212991754.1">
    <property type="nucleotide sequence ID" value="NZ_BAABEA010000006.1"/>
</dbReference>
<name>A0A919VSK2_9ACTN</name>
<feature type="transmembrane region" description="Helical" evidence="2">
    <location>
        <begin position="71"/>
        <end position="92"/>
    </location>
</feature>
<dbReference type="AlphaFoldDB" id="A0A919VSK2"/>
<feature type="region of interest" description="Disordered" evidence="1">
    <location>
        <begin position="1"/>
        <end position="26"/>
    </location>
</feature>
<comment type="caution">
    <text evidence="3">The sequence shown here is derived from an EMBL/GenBank/DDBJ whole genome shotgun (WGS) entry which is preliminary data.</text>
</comment>
<accession>A0A919VSK2</accession>